<protein>
    <submittedName>
        <fullName evidence="4">Adenylyltransferase/cytidyltransferase family protein</fullName>
    </submittedName>
</protein>
<dbReference type="InterPro" id="IPR004821">
    <property type="entry name" value="Cyt_trans-like"/>
</dbReference>
<gene>
    <name evidence="4" type="ORF">ACFFGN_10360</name>
</gene>
<evidence type="ECO:0000259" key="3">
    <source>
        <dbReference type="Pfam" id="PF01467"/>
    </source>
</evidence>
<evidence type="ECO:0000256" key="2">
    <source>
        <dbReference type="ARBA" id="ARBA00022695"/>
    </source>
</evidence>
<dbReference type="NCBIfam" id="TIGR00125">
    <property type="entry name" value="cyt_tran_rel"/>
    <property type="match status" value="1"/>
</dbReference>
<proteinExistence type="predicted"/>
<dbReference type="SUPFAM" id="SSF52374">
    <property type="entry name" value="Nucleotidylyl transferase"/>
    <property type="match status" value="1"/>
</dbReference>
<reference evidence="4 5" key="1">
    <citation type="submission" date="2024-09" db="EMBL/GenBank/DDBJ databases">
        <authorList>
            <person name="Sun Q."/>
            <person name="Mori K."/>
        </authorList>
    </citation>
    <scope>NUCLEOTIDE SEQUENCE [LARGE SCALE GENOMIC DNA]</scope>
    <source>
        <strain evidence="4 5">CGMCC 1.15906</strain>
    </source>
</reference>
<dbReference type="EMBL" id="JBHLTC010000011">
    <property type="protein sequence ID" value="MFC0624464.1"/>
    <property type="molecule type" value="Genomic_DNA"/>
</dbReference>
<dbReference type="Gene3D" id="3.40.50.620">
    <property type="entry name" value="HUPs"/>
    <property type="match status" value="1"/>
</dbReference>
<accession>A0ABV6QIJ5</accession>
<dbReference type="GO" id="GO:0016779">
    <property type="term" value="F:nucleotidyltransferase activity"/>
    <property type="evidence" value="ECO:0007669"/>
    <property type="project" value="UniProtKB-KW"/>
</dbReference>
<evidence type="ECO:0000313" key="4">
    <source>
        <dbReference type="EMBL" id="MFC0624464.1"/>
    </source>
</evidence>
<evidence type="ECO:0000313" key="5">
    <source>
        <dbReference type="Proteomes" id="UP001589890"/>
    </source>
</evidence>
<dbReference type="PANTHER" id="PTHR43793:SF1">
    <property type="entry name" value="FAD SYNTHASE"/>
    <property type="match status" value="1"/>
</dbReference>
<keyword evidence="1" id="KW-0808">Transferase</keyword>
<keyword evidence="2 4" id="KW-0548">Nucleotidyltransferase</keyword>
<dbReference type="PANTHER" id="PTHR43793">
    <property type="entry name" value="FAD SYNTHASE"/>
    <property type="match status" value="1"/>
</dbReference>
<sequence length="143" mass="15207">MTKVIGGYLSGVFDLFHVGHLDLLQQAAASCDRLVVGVLTDEWAEENLGLRPFVPLIERQQIISRLRCVDEVVVTNGASADVVSALGVDLVFTGPGLEDAVEQAASALVLSAPVVRPLELTRITESAILRAALSQRVSRSSVA</sequence>
<comment type="caution">
    <text evidence="4">The sequence shown here is derived from an EMBL/GenBank/DDBJ whole genome shotgun (WGS) entry which is preliminary data.</text>
</comment>
<feature type="domain" description="Cytidyltransferase-like" evidence="3">
    <location>
        <begin position="9"/>
        <end position="98"/>
    </location>
</feature>
<dbReference type="InterPro" id="IPR050385">
    <property type="entry name" value="Archaeal_FAD_synthase"/>
</dbReference>
<evidence type="ECO:0000256" key="1">
    <source>
        <dbReference type="ARBA" id="ARBA00022679"/>
    </source>
</evidence>
<name>A0ABV6QIJ5_9ACTN</name>
<keyword evidence="5" id="KW-1185">Reference proteome</keyword>
<dbReference type="InterPro" id="IPR014729">
    <property type="entry name" value="Rossmann-like_a/b/a_fold"/>
</dbReference>
<dbReference type="Pfam" id="PF01467">
    <property type="entry name" value="CTP_transf_like"/>
    <property type="match status" value="1"/>
</dbReference>
<organism evidence="4 5">
    <name type="scientific">Kribbella deserti</name>
    <dbReference type="NCBI Taxonomy" id="1926257"/>
    <lineage>
        <taxon>Bacteria</taxon>
        <taxon>Bacillati</taxon>
        <taxon>Actinomycetota</taxon>
        <taxon>Actinomycetes</taxon>
        <taxon>Propionibacteriales</taxon>
        <taxon>Kribbellaceae</taxon>
        <taxon>Kribbella</taxon>
    </lineage>
</organism>
<dbReference type="Proteomes" id="UP001589890">
    <property type="component" value="Unassembled WGS sequence"/>
</dbReference>
<dbReference type="RefSeq" id="WP_380045865.1">
    <property type="nucleotide sequence ID" value="NZ_JBHLTC010000011.1"/>
</dbReference>